<evidence type="ECO:0000313" key="4">
    <source>
        <dbReference type="EMBL" id="KAG5391861.1"/>
    </source>
</evidence>
<keyword evidence="3" id="KW-0862">Zinc</keyword>
<dbReference type="EMBL" id="JADBGQ010000006">
    <property type="protein sequence ID" value="KAG5391861.1"/>
    <property type="molecule type" value="Genomic_DNA"/>
</dbReference>
<organism evidence="4 5">
    <name type="scientific">Brassica rapa subsp. trilocularis</name>
    <dbReference type="NCBI Taxonomy" id="1813537"/>
    <lineage>
        <taxon>Eukaryota</taxon>
        <taxon>Viridiplantae</taxon>
        <taxon>Streptophyta</taxon>
        <taxon>Embryophyta</taxon>
        <taxon>Tracheophyta</taxon>
        <taxon>Spermatophyta</taxon>
        <taxon>Magnoliopsida</taxon>
        <taxon>eudicotyledons</taxon>
        <taxon>Gunneridae</taxon>
        <taxon>Pentapetalae</taxon>
        <taxon>rosids</taxon>
        <taxon>malvids</taxon>
        <taxon>Brassicales</taxon>
        <taxon>Brassicaceae</taxon>
        <taxon>Brassiceae</taxon>
        <taxon>Brassica</taxon>
    </lineage>
</organism>
<comment type="caution">
    <text evidence="4">The sequence shown here is derived from an EMBL/GenBank/DDBJ whole genome shotgun (WGS) entry which is preliminary data.</text>
</comment>
<accession>A0ABQ7LZ63</accession>
<evidence type="ECO:0000256" key="1">
    <source>
        <dbReference type="ARBA" id="ARBA00011738"/>
    </source>
</evidence>
<reference evidence="4 5" key="1">
    <citation type="submission" date="2021-03" db="EMBL/GenBank/DDBJ databases">
        <authorList>
            <person name="King G.J."/>
            <person name="Bancroft I."/>
            <person name="Baten A."/>
            <person name="Bloomfield J."/>
            <person name="Borpatragohain P."/>
            <person name="He Z."/>
            <person name="Irish N."/>
            <person name="Irwin J."/>
            <person name="Liu K."/>
            <person name="Mauleon R.P."/>
            <person name="Moore J."/>
            <person name="Morris R."/>
            <person name="Ostergaard L."/>
            <person name="Wang B."/>
            <person name="Wells R."/>
        </authorList>
    </citation>
    <scope>NUCLEOTIDE SEQUENCE [LARGE SCALE GENOMIC DNA]</scope>
    <source>
        <strain evidence="4">R-o-18</strain>
        <tissue evidence="4">Leaf</tissue>
    </source>
</reference>
<protein>
    <recommendedName>
        <fullName evidence="6">BURP domain-containing protein</fullName>
    </recommendedName>
</protein>
<dbReference type="Gene3D" id="3.90.180.10">
    <property type="entry name" value="Medium-chain alcohol dehydrogenases, catalytic domain"/>
    <property type="match status" value="1"/>
</dbReference>
<dbReference type="PANTHER" id="PTHR43880">
    <property type="entry name" value="ALCOHOL DEHYDROGENASE"/>
    <property type="match status" value="1"/>
</dbReference>
<evidence type="ECO:0000313" key="5">
    <source>
        <dbReference type="Proteomes" id="UP000823674"/>
    </source>
</evidence>
<gene>
    <name evidence="4" type="primary">A06p009380.1_BraROA</name>
    <name evidence="4" type="ORF">IGI04_021824</name>
</gene>
<keyword evidence="5" id="KW-1185">Reference proteome</keyword>
<proteinExistence type="predicted"/>
<evidence type="ECO:0000256" key="3">
    <source>
        <dbReference type="ARBA" id="ARBA00022833"/>
    </source>
</evidence>
<dbReference type="PANTHER" id="PTHR43880:SF26">
    <property type="entry name" value="ALCOHOL DEHYDROGENASE CLASS-P"/>
    <property type="match status" value="1"/>
</dbReference>
<evidence type="ECO:0008006" key="6">
    <source>
        <dbReference type="Google" id="ProtNLM"/>
    </source>
</evidence>
<dbReference type="Gene3D" id="3.40.50.720">
    <property type="entry name" value="NAD(P)-binding Rossmann-like Domain"/>
    <property type="match status" value="1"/>
</dbReference>
<evidence type="ECO:0000256" key="2">
    <source>
        <dbReference type="ARBA" id="ARBA00022723"/>
    </source>
</evidence>
<comment type="subunit">
    <text evidence="1">Homodimer.</text>
</comment>
<name>A0ABQ7LZ63_BRACM</name>
<dbReference type="Proteomes" id="UP000823674">
    <property type="component" value="Chromosome A06"/>
</dbReference>
<keyword evidence="2" id="KW-0479">Metal-binding</keyword>
<sequence>MVLPLRMVSCSTDIGLPLSVFLSSINFWVYRFGHTCKFDHSMSSSSSSSLSYIPMVSSVTDMPLTPYPLEYSLLSTLALSSSSSDENAQDFTLRAPSFRTGVAVPVGVPSKDDAFRTHPMKLLNERNIKGTFFGNYKPKTDIPGVVKKYMNKELELEKFSLTHDSKGLPLPSFSRFTLILATPPPNAAPVFHIERNKPEHVAGMYSAIPYAISQVNHGQYSSSAIS</sequence>